<feature type="region of interest" description="Disordered" evidence="1">
    <location>
        <begin position="1"/>
        <end position="29"/>
    </location>
</feature>
<dbReference type="Proteomes" id="UP000287651">
    <property type="component" value="Unassembled WGS sequence"/>
</dbReference>
<comment type="caution">
    <text evidence="2">The sequence shown here is derived from an EMBL/GenBank/DDBJ whole genome shotgun (WGS) entry which is preliminary data.</text>
</comment>
<protein>
    <submittedName>
        <fullName evidence="2">Uncharacterized protein</fullName>
    </submittedName>
</protein>
<sequence>MVGKEEAAVEIAATTSGGEEKGDQGLPQGGELLAAVGDAINIAGQQLAMVAGRWSRTGEGGGSGVNERSAQQWLLLRAREAAAEAGVLAAAVPLAMIVER</sequence>
<evidence type="ECO:0000256" key="1">
    <source>
        <dbReference type="SAM" id="MobiDB-lite"/>
    </source>
</evidence>
<organism evidence="2 3">
    <name type="scientific">Ensete ventricosum</name>
    <name type="common">Abyssinian banana</name>
    <name type="synonym">Musa ensete</name>
    <dbReference type="NCBI Taxonomy" id="4639"/>
    <lineage>
        <taxon>Eukaryota</taxon>
        <taxon>Viridiplantae</taxon>
        <taxon>Streptophyta</taxon>
        <taxon>Embryophyta</taxon>
        <taxon>Tracheophyta</taxon>
        <taxon>Spermatophyta</taxon>
        <taxon>Magnoliopsida</taxon>
        <taxon>Liliopsida</taxon>
        <taxon>Zingiberales</taxon>
        <taxon>Musaceae</taxon>
        <taxon>Ensete</taxon>
    </lineage>
</organism>
<name>A0A426ZG52_ENSVE</name>
<proteinExistence type="predicted"/>
<evidence type="ECO:0000313" key="3">
    <source>
        <dbReference type="Proteomes" id="UP000287651"/>
    </source>
</evidence>
<reference evidence="2 3" key="1">
    <citation type="journal article" date="2014" name="Agronomy (Basel)">
        <title>A Draft Genome Sequence for Ensete ventricosum, the Drought-Tolerant Tree Against Hunger.</title>
        <authorList>
            <person name="Harrison J."/>
            <person name="Moore K.A."/>
            <person name="Paszkiewicz K."/>
            <person name="Jones T."/>
            <person name="Grant M."/>
            <person name="Ambacheew D."/>
            <person name="Muzemil S."/>
            <person name="Studholme D.J."/>
        </authorList>
    </citation>
    <scope>NUCLEOTIDE SEQUENCE [LARGE SCALE GENOMIC DNA]</scope>
</reference>
<evidence type="ECO:0000313" key="2">
    <source>
        <dbReference type="EMBL" id="RRT62952.1"/>
    </source>
</evidence>
<accession>A0A426ZG52</accession>
<dbReference type="AlphaFoldDB" id="A0A426ZG52"/>
<dbReference type="EMBL" id="AMZH03006786">
    <property type="protein sequence ID" value="RRT62952.1"/>
    <property type="molecule type" value="Genomic_DNA"/>
</dbReference>
<gene>
    <name evidence="2" type="ORF">B296_00020707</name>
</gene>